<proteinExistence type="inferred from homology"/>
<name>D3J887_SYNTR</name>
<dbReference type="CDD" id="cd00284">
    <property type="entry name" value="Cytochrome_b_N"/>
    <property type="match status" value="1"/>
</dbReference>
<evidence type="ECO:0000256" key="8">
    <source>
        <dbReference type="ARBA" id="ARBA00022692"/>
    </source>
</evidence>
<feature type="transmembrane region" description="Helical" evidence="17">
    <location>
        <begin position="31"/>
        <end position="55"/>
    </location>
</feature>
<keyword evidence="16 17" id="KW-0472">Membrane</keyword>
<dbReference type="Gene3D" id="1.20.810.10">
    <property type="entry name" value="Cytochrome Bc1 Complex, Chain C"/>
    <property type="match status" value="1"/>
</dbReference>
<dbReference type="InterPro" id="IPR036150">
    <property type="entry name" value="Cyt_b/b6_C_sf"/>
</dbReference>
<dbReference type="PANTHER" id="PTHR19271">
    <property type="entry name" value="CYTOCHROME B"/>
    <property type="match status" value="1"/>
</dbReference>
<evidence type="ECO:0000256" key="6">
    <source>
        <dbReference type="ARBA" id="ARBA00022617"/>
    </source>
</evidence>
<comment type="function">
    <text evidence="1 17">Component of the ubiquinol-cytochrome c reductase complex (complex III or cytochrome b-c1 complex) that is part of the mitochondrial respiratory chain. The b-c1 complex mediates electron transfer from ubiquinol to cytochrome c. Contributes to the generation of a proton gradient across the mitochondrial membrane that is then used for ATP synthesis.</text>
</comment>
<keyword evidence="15 17" id="KW-0496">Mitochondrion</keyword>
<sequence>MVKTKSNILKFVDLLVVTLPASKSLTVGWNFGSMLGMVLIFQIVTGLFLAFYYTADGSVSFSVVQYIMYEVNYGWIFRVFHFNGASLFFVFLYLHIFKGLFMMSYRLKEVWLSGLTIYLLIMMEAFMGYVLVWAQMSFWAAVVITSLLSVVPIWGPAIVVWIWSGFGVTSATLKFFFVLHFLLPWGLLLLVMMHMIFLHSTGSTSSLYCHGDYDKICFGPDYWNKDGYNLIFWFVFLVFSLYYPFKLGDPEMFIESDPMMSPVHIVPEWYFLFAYAILRAIPNKVLGVLALLMSIISFYFFVLVNNYTSCLVKLNKILVFCFIISAVVLSWLGQCLVEEPFITLSSIMSFVYFLLILLMLIVYFFSKNLFL</sequence>
<dbReference type="GO" id="GO:0005743">
    <property type="term" value="C:mitochondrial inner membrane"/>
    <property type="evidence" value="ECO:0007669"/>
    <property type="project" value="UniProtKB-SubCell"/>
</dbReference>
<evidence type="ECO:0000256" key="7">
    <source>
        <dbReference type="ARBA" id="ARBA00022660"/>
    </source>
</evidence>
<dbReference type="InterPro" id="IPR005797">
    <property type="entry name" value="Cyt_b/b6_N"/>
</dbReference>
<dbReference type="PROSITE" id="PS51002">
    <property type="entry name" value="CYTB_NTER"/>
    <property type="match status" value="1"/>
</dbReference>
<evidence type="ECO:0000256" key="11">
    <source>
        <dbReference type="ARBA" id="ARBA00022982"/>
    </source>
</evidence>
<dbReference type="GO" id="GO:0016491">
    <property type="term" value="F:oxidoreductase activity"/>
    <property type="evidence" value="ECO:0007669"/>
    <property type="project" value="UniProtKB-UniRule"/>
</dbReference>
<dbReference type="InterPro" id="IPR016174">
    <property type="entry name" value="Di-haem_cyt_TM"/>
</dbReference>
<feature type="transmembrane region" description="Helical" evidence="17">
    <location>
        <begin position="230"/>
        <end position="247"/>
    </location>
</feature>
<dbReference type="InterPro" id="IPR027387">
    <property type="entry name" value="Cytb/b6-like_sf"/>
</dbReference>
<accession>D3J887</accession>
<feature type="domain" description="Cytochrome b/b6 C-terminal region profile" evidence="19">
    <location>
        <begin position="208"/>
        <end position="371"/>
    </location>
</feature>
<reference evidence="20" key="1">
    <citation type="journal article" date="2010" name="Nucleic Acids Res.">
        <title>An integrated pipeline for next-generation sequencing and annotation of mitochondrial genomes.</title>
        <authorList>
            <person name="Jex A.R."/>
            <person name="Hall R.S."/>
            <person name="Littlewood D.T."/>
            <person name="Gasser R.B."/>
        </authorList>
    </citation>
    <scope>NUCLEOTIDE SEQUENCE</scope>
</reference>
<dbReference type="CTD" id="4519"/>
<keyword evidence="9 17" id="KW-0479">Metal-binding</keyword>
<dbReference type="GO" id="GO:0046872">
    <property type="term" value="F:metal ion binding"/>
    <property type="evidence" value="ECO:0007669"/>
    <property type="project" value="UniProtKB-UniRule"/>
</dbReference>
<feature type="transmembrane region" description="Helical" evidence="17">
    <location>
        <begin position="75"/>
        <end position="97"/>
    </location>
</feature>
<evidence type="ECO:0000313" key="20">
    <source>
        <dbReference type="EMBL" id="ACX85186.1"/>
    </source>
</evidence>
<dbReference type="GO" id="GO:0006122">
    <property type="term" value="P:mitochondrial electron transport, ubiquinol to cytochrome c"/>
    <property type="evidence" value="ECO:0007669"/>
    <property type="project" value="TreeGrafter"/>
</dbReference>
<keyword evidence="10" id="KW-0999">Mitochondrion inner membrane</keyword>
<dbReference type="Pfam" id="PF00032">
    <property type="entry name" value="Cytochrom_B_C"/>
    <property type="match status" value="1"/>
</dbReference>
<evidence type="ECO:0000256" key="12">
    <source>
        <dbReference type="ARBA" id="ARBA00022989"/>
    </source>
</evidence>
<keyword evidence="12 17" id="KW-1133">Transmembrane helix</keyword>
<comment type="subunit">
    <text evidence="3">The main subunits of complex b-c1 are: cytochrome b, cytochrome c1 and the Rieske protein.</text>
</comment>
<keyword evidence="8 17" id="KW-0812">Transmembrane</keyword>
<keyword evidence="13 17" id="KW-0408">Iron</keyword>
<dbReference type="EMBL" id="GQ888718">
    <property type="protein sequence ID" value="ACX85186.1"/>
    <property type="molecule type" value="Genomic_DNA"/>
</dbReference>
<evidence type="ECO:0000256" key="15">
    <source>
        <dbReference type="ARBA" id="ARBA00023128"/>
    </source>
</evidence>
<geneLocation type="mitochondrion" evidence="20"/>
<organism evidence="20">
    <name type="scientific">Syngamus trachea</name>
    <name type="common">Gapeworm</name>
    <dbReference type="NCBI Taxonomy" id="70241"/>
    <lineage>
        <taxon>Eukaryota</taxon>
        <taxon>Metazoa</taxon>
        <taxon>Ecdysozoa</taxon>
        <taxon>Nematoda</taxon>
        <taxon>Chromadorea</taxon>
        <taxon>Rhabditida</taxon>
        <taxon>Rhabditina</taxon>
        <taxon>Rhabditomorpha</taxon>
        <taxon>Strongyloidea</taxon>
        <taxon>Syngamidae</taxon>
        <taxon>Syngamus</taxon>
    </lineage>
</organism>
<dbReference type="RefSeq" id="YP_003433938.1">
    <property type="nucleotide sequence ID" value="NC_013821.1"/>
</dbReference>
<feature type="transmembrane region" description="Helical" evidence="17">
    <location>
        <begin position="259"/>
        <end position="278"/>
    </location>
</feature>
<dbReference type="Pfam" id="PF00033">
    <property type="entry name" value="Cytochrome_B"/>
    <property type="match status" value="1"/>
</dbReference>
<evidence type="ECO:0000256" key="17">
    <source>
        <dbReference type="RuleBase" id="RU362117"/>
    </source>
</evidence>
<evidence type="ECO:0000256" key="9">
    <source>
        <dbReference type="ARBA" id="ARBA00022723"/>
    </source>
</evidence>
<evidence type="ECO:0000259" key="19">
    <source>
        <dbReference type="PROSITE" id="PS51003"/>
    </source>
</evidence>
<evidence type="ECO:0000259" key="18">
    <source>
        <dbReference type="PROSITE" id="PS51002"/>
    </source>
</evidence>
<keyword evidence="11 17" id="KW-0249">Electron transport</keyword>
<dbReference type="PROSITE" id="PS51003">
    <property type="entry name" value="CYTB_CTER"/>
    <property type="match status" value="1"/>
</dbReference>
<keyword evidence="14" id="KW-0830">Ubiquinone</keyword>
<feature type="transmembrane region" description="Helical" evidence="17">
    <location>
        <begin position="175"/>
        <end position="197"/>
    </location>
</feature>
<evidence type="ECO:0000256" key="5">
    <source>
        <dbReference type="ARBA" id="ARBA00022448"/>
    </source>
</evidence>
<feature type="domain" description="Cytochrome b/b6 N-terminal region profile" evidence="18">
    <location>
        <begin position="1"/>
        <end position="207"/>
    </location>
</feature>
<comment type="cofactor">
    <cofactor evidence="17">
        <name>heme b</name>
        <dbReference type="ChEBI" id="CHEBI:60344"/>
    </cofactor>
    <text evidence="17">Binds 2 heme groups non-covalently.</text>
</comment>
<dbReference type="InterPro" id="IPR048260">
    <property type="entry name" value="Cytochrome_b_C_euk/bac"/>
</dbReference>
<feature type="transmembrane region" description="Helical" evidence="17">
    <location>
        <begin position="317"/>
        <end position="334"/>
    </location>
</feature>
<dbReference type="GO" id="GO:0008121">
    <property type="term" value="F:quinol-cytochrome-c reductase activity"/>
    <property type="evidence" value="ECO:0007669"/>
    <property type="project" value="TreeGrafter"/>
</dbReference>
<dbReference type="InterPro" id="IPR005798">
    <property type="entry name" value="Cyt_b/b6_C"/>
</dbReference>
<gene>
    <name evidence="20" type="primary">CYTB</name>
</gene>
<dbReference type="CDD" id="cd00290">
    <property type="entry name" value="cytochrome_b_C"/>
    <property type="match status" value="1"/>
</dbReference>
<protein>
    <recommendedName>
        <fullName evidence="4 17">Cytochrome b</fullName>
    </recommendedName>
</protein>
<feature type="transmembrane region" description="Helical" evidence="17">
    <location>
        <begin position="109"/>
        <end position="132"/>
    </location>
</feature>
<evidence type="ECO:0000256" key="2">
    <source>
        <dbReference type="ARBA" id="ARBA00004448"/>
    </source>
</evidence>
<keyword evidence="5 17" id="KW-0813">Transport</keyword>
<feature type="transmembrane region" description="Helical" evidence="17">
    <location>
        <begin position="284"/>
        <end position="305"/>
    </location>
</feature>
<evidence type="ECO:0000256" key="4">
    <source>
        <dbReference type="ARBA" id="ARBA00013531"/>
    </source>
</evidence>
<dbReference type="AlphaFoldDB" id="D3J887"/>
<keyword evidence="6 17" id="KW-0349">Heme</keyword>
<evidence type="ECO:0000256" key="13">
    <source>
        <dbReference type="ARBA" id="ARBA00023004"/>
    </source>
</evidence>
<feature type="transmembrane region" description="Helical" evidence="17">
    <location>
        <begin position="138"/>
        <end position="163"/>
    </location>
</feature>
<evidence type="ECO:0000256" key="16">
    <source>
        <dbReference type="ARBA" id="ARBA00023136"/>
    </source>
</evidence>
<dbReference type="SUPFAM" id="SSF81648">
    <property type="entry name" value="a domain/subunit of cytochrome bc1 complex (Ubiquinol-cytochrome c reductase)"/>
    <property type="match status" value="1"/>
</dbReference>
<dbReference type="SUPFAM" id="SSF81342">
    <property type="entry name" value="Transmembrane di-heme cytochromes"/>
    <property type="match status" value="1"/>
</dbReference>
<dbReference type="InterPro" id="IPR048259">
    <property type="entry name" value="Cytochrome_b_N_euk/bac"/>
</dbReference>
<evidence type="ECO:0000256" key="3">
    <source>
        <dbReference type="ARBA" id="ARBA00011649"/>
    </source>
</evidence>
<comment type="subcellular location">
    <subcellularLocation>
        <location evidence="2">Mitochondrion inner membrane</location>
        <topology evidence="2">Multi-pass membrane protein</topology>
    </subcellularLocation>
</comment>
<evidence type="ECO:0000256" key="10">
    <source>
        <dbReference type="ARBA" id="ARBA00022792"/>
    </source>
</evidence>
<comment type="similarity">
    <text evidence="17">Belongs to the cytochrome b family.</text>
</comment>
<feature type="transmembrane region" description="Helical" evidence="17">
    <location>
        <begin position="340"/>
        <end position="365"/>
    </location>
</feature>
<dbReference type="GeneID" id="8774439"/>
<evidence type="ECO:0000256" key="1">
    <source>
        <dbReference type="ARBA" id="ARBA00002566"/>
    </source>
</evidence>
<keyword evidence="7 17" id="KW-0679">Respiratory chain</keyword>
<evidence type="ECO:0000256" key="14">
    <source>
        <dbReference type="ARBA" id="ARBA00023075"/>
    </source>
</evidence>
<dbReference type="PANTHER" id="PTHR19271:SF16">
    <property type="entry name" value="CYTOCHROME B"/>
    <property type="match status" value="1"/>
</dbReference>